<gene>
    <name evidence="3" type="ORF">DFJ69_4701</name>
</gene>
<dbReference type="Proteomes" id="UP000256661">
    <property type="component" value="Unassembled WGS sequence"/>
</dbReference>
<dbReference type="PANTHER" id="PTHR14136">
    <property type="entry name" value="BTB_POZ DOMAIN-CONTAINING PROTEIN KCTD9"/>
    <property type="match status" value="1"/>
</dbReference>
<dbReference type="InterPro" id="IPR001646">
    <property type="entry name" value="5peptide_repeat"/>
</dbReference>
<dbReference type="EMBL" id="QTTT01000001">
    <property type="protein sequence ID" value="REE99194.1"/>
    <property type="molecule type" value="Genomic_DNA"/>
</dbReference>
<comment type="caution">
    <text evidence="3">The sequence shown here is derived from an EMBL/GenBank/DDBJ whole genome shotgun (WGS) entry which is preliminary data.</text>
</comment>
<evidence type="ECO:0000256" key="1">
    <source>
        <dbReference type="SAM" id="MobiDB-lite"/>
    </source>
</evidence>
<keyword evidence="4" id="KW-1185">Reference proteome</keyword>
<organism evidence="3 4">
    <name type="scientific">Thermomonospora umbrina</name>
    <dbReference type="NCBI Taxonomy" id="111806"/>
    <lineage>
        <taxon>Bacteria</taxon>
        <taxon>Bacillati</taxon>
        <taxon>Actinomycetota</taxon>
        <taxon>Actinomycetes</taxon>
        <taxon>Streptosporangiales</taxon>
        <taxon>Thermomonosporaceae</taxon>
        <taxon>Thermomonospora</taxon>
    </lineage>
</organism>
<proteinExistence type="predicted"/>
<dbReference type="Pfam" id="PF00805">
    <property type="entry name" value="Pentapeptide"/>
    <property type="match status" value="2"/>
</dbReference>
<dbReference type="OrthoDB" id="2579959at2"/>
<feature type="region of interest" description="Disordered" evidence="1">
    <location>
        <begin position="1"/>
        <end position="24"/>
    </location>
</feature>
<reference evidence="3 4" key="1">
    <citation type="submission" date="2018-08" db="EMBL/GenBank/DDBJ databases">
        <title>Sequencing the genomes of 1000 actinobacteria strains.</title>
        <authorList>
            <person name="Klenk H.-P."/>
        </authorList>
    </citation>
    <scope>NUCLEOTIDE SEQUENCE [LARGE SCALE GENOMIC DNA]</scope>
    <source>
        <strain evidence="3 4">DSM 43927</strain>
    </source>
</reference>
<evidence type="ECO:0000259" key="2">
    <source>
        <dbReference type="Pfam" id="PF23894"/>
    </source>
</evidence>
<dbReference type="SUPFAM" id="SSF141571">
    <property type="entry name" value="Pentapeptide repeat-like"/>
    <property type="match status" value="1"/>
</dbReference>
<dbReference type="RefSeq" id="WP_116024539.1">
    <property type="nucleotide sequence ID" value="NZ_QTTT01000001.1"/>
</dbReference>
<dbReference type="InterPro" id="IPR051082">
    <property type="entry name" value="Pentapeptide-BTB/POZ_domain"/>
</dbReference>
<dbReference type="Gene3D" id="2.160.20.80">
    <property type="entry name" value="E3 ubiquitin-protein ligase SopA"/>
    <property type="match status" value="1"/>
</dbReference>
<accession>A0A3D9T358</accession>
<protein>
    <submittedName>
        <fullName evidence="3">Uncharacterized protein YjbI with pentapeptide repeats</fullName>
    </submittedName>
</protein>
<dbReference type="Pfam" id="PF23894">
    <property type="entry name" value="LD_SV2"/>
    <property type="match status" value="1"/>
</dbReference>
<dbReference type="AlphaFoldDB" id="A0A3D9T358"/>
<sequence length="206" mass="22430">MADRRHGRPAPPTETTVRSEDWDGRDLSGEEHIRVEFIDVDMTEVSGRGAVFTECTFRGVRFNASTHTDSAFVNCTFVRCSFFDTTFAGCKLVGSMFDGCSYGLLKVEGGDWSYTGLPGADLGGSSFHKVRMQEADLTGARCAKASFRDVDLSGAWLHKADLTRCDLRGSDLSSLDPHTTTLDRAVIDPYQAIMIAGALGLEVKDA</sequence>
<dbReference type="InterPro" id="IPR055415">
    <property type="entry name" value="LD_SV2"/>
</dbReference>
<name>A0A3D9T358_9ACTN</name>
<feature type="domain" description="SV2A/B/C luminal" evidence="2">
    <location>
        <begin position="31"/>
        <end position="102"/>
    </location>
</feature>
<evidence type="ECO:0000313" key="4">
    <source>
        <dbReference type="Proteomes" id="UP000256661"/>
    </source>
</evidence>
<evidence type="ECO:0000313" key="3">
    <source>
        <dbReference type="EMBL" id="REE99194.1"/>
    </source>
</evidence>
<dbReference type="PANTHER" id="PTHR14136:SF17">
    <property type="entry name" value="BTB_POZ DOMAIN-CONTAINING PROTEIN KCTD9"/>
    <property type="match status" value="1"/>
</dbReference>